<name>A0AAE0DKB9_9LECA</name>
<dbReference type="Proteomes" id="UP001276659">
    <property type="component" value="Unassembled WGS sequence"/>
</dbReference>
<dbReference type="PANTHER" id="PTHR45348">
    <property type="entry name" value="HYPOTHETICAL OXIDOREDUCTASE (EUROFUNG)"/>
    <property type="match status" value="1"/>
</dbReference>
<dbReference type="PANTHER" id="PTHR45348:SF2">
    <property type="entry name" value="ZINC-TYPE ALCOHOL DEHYDROGENASE-LIKE PROTEIN C2E1P3.01"/>
    <property type="match status" value="1"/>
</dbReference>
<dbReference type="Gene3D" id="3.90.180.10">
    <property type="entry name" value="Medium-chain alcohol dehydrogenases, catalytic domain"/>
    <property type="match status" value="1"/>
</dbReference>
<protein>
    <recommendedName>
        <fullName evidence="3">Enoyl reductase (ER) domain-containing protein</fullName>
    </recommendedName>
</protein>
<proteinExistence type="inferred from homology"/>
<feature type="domain" description="Enoyl reductase (ER)" evidence="3">
    <location>
        <begin position="13"/>
        <end position="373"/>
    </location>
</feature>
<dbReference type="GO" id="GO:0016651">
    <property type="term" value="F:oxidoreductase activity, acting on NAD(P)H"/>
    <property type="evidence" value="ECO:0007669"/>
    <property type="project" value="InterPro"/>
</dbReference>
<dbReference type="EMBL" id="JASNWA010000009">
    <property type="protein sequence ID" value="KAK3170203.1"/>
    <property type="molecule type" value="Genomic_DNA"/>
</dbReference>
<comment type="caution">
    <text evidence="4">The sequence shown here is derived from an EMBL/GenBank/DDBJ whole genome shotgun (WGS) entry which is preliminary data.</text>
</comment>
<evidence type="ECO:0000259" key="3">
    <source>
        <dbReference type="SMART" id="SM00829"/>
    </source>
</evidence>
<comment type="similarity">
    <text evidence="1">Belongs to the zinc-containing alcohol dehydrogenase family.</text>
</comment>
<accession>A0AAE0DKB9</accession>
<sequence length="375" mass="39489">MPSNQAAWLTAKGAPLSIEPAPLLDPAPNQILIKNHAVAINPVDWASQNMGQDLFPFLKFPCTLGLDAAGEVIAVGSAVTRVKVGDRVLGLASGSGRGNQGAAFQEYTLLADNLFSPIPDSISFEEASVIPLGLSTSACAIFQKDLLALPHPSVDPKPLGKTLLIWSGASSVGCNAIQLGVAAGCDVITTCSPKNYELVRKLGASQAFDYNSGTVVSDILTYLEDKTIAGAVGSMFYTHYPYRIEFPSIKTWVLTKKILTVGNVNAIRAGHGLNATKMVLEIVSKAKGNKFVAMAMRYEGPVPDGVESKFILGSALADNEVGAAVYADYLPQALAEGKFIAAPEPLVVGKGLESIQKAFEVQMKGVSAKKVVVLL</sequence>
<dbReference type="SMART" id="SM00829">
    <property type="entry name" value="PKS_ER"/>
    <property type="match status" value="1"/>
</dbReference>
<dbReference type="SUPFAM" id="SSF50129">
    <property type="entry name" value="GroES-like"/>
    <property type="match status" value="1"/>
</dbReference>
<evidence type="ECO:0000313" key="4">
    <source>
        <dbReference type="EMBL" id="KAK3170203.1"/>
    </source>
</evidence>
<dbReference type="AlphaFoldDB" id="A0AAE0DKB9"/>
<dbReference type="InterPro" id="IPR020843">
    <property type="entry name" value="ER"/>
</dbReference>
<evidence type="ECO:0000313" key="5">
    <source>
        <dbReference type="Proteomes" id="UP001276659"/>
    </source>
</evidence>
<keyword evidence="2" id="KW-0560">Oxidoreductase</keyword>
<dbReference type="Gene3D" id="3.40.50.720">
    <property type="entry name" value="NAD(P)-binding Rossmann-like Domain"/>
    <property type="match status" value="1"/>
</dbReference>
<dbReference type="InterPro" id="IPR047122">
    <property type="entry name" value="Trans-enoyl_RdTase-like"/>
</dbReference>
<dbReference type="CDD" id="cd08249">
    <property type="entry name" value="enoyl_reductase_like"/>
    <property type="match status" value="1"/>
</dbReference>
<evidence type="ECO:0000256" key="1">
    <source>
        <dbReference type="ARBA" id="ARBA00008072"/>
    </source>
</evidence>
<evidence type="ECO:0000256" key="2">
    <source>
        <dbReference type="ARBA" id="ARBA00023002"/>
    </source>
</evidence>
<dbReference type="InterPro" id="IPR011032">
    <property type="entry name" value="GroES-like_sf"/>
</dbReference>
<dbReference type="InterPro" id="IPR013154">
    <property type="entry name" value="ADH-like_N"/>
</dbReference>
<dbReference type="InterPro" id="IPR036291">
    <property type="entry name" value="NAD(P)-bd_dom_sf"/>
</dbReference>
<keyword evidence="5" id="KW-1185">Reference proteome</keyword>
<dbReference type="Pfam" id="PF08240">
    <property type="entry name" value="ADH_N"/>
    <property type="match status" value="1"/>
</dbReference>
<dbReference type="SUPFAM" id="SSF51735">
    <property type="entry name" value="NAD(P)-binding Rossmann-fold domains"/>
    <property type="match status" value="1"/>
</dbReference>
<reference evidence="4" key="1">
    <citation type="submission" date="2022-11" db="EMBL/GenBank/DDBJ databases">
        <title>Chromosomal genome sequence assembly and mating type (MAT) locus characterization of the leprose asexual lichenized fungus Lepraria neglecta (Nyl.) Erichsen.</title>
        <authorList>
            <person name="Allen J.L."/>
            <person name="Pfeffer B."/>
        </authorList>
    </citation>
    <scope>NUCLEOTIDE SEQUENCE</scope>
    <source>
        <strain evidence="4">Allen 5258</strain>
    </source>
</reference>
<organism evidence="4 5">
    <name type="scientific">Lepraria neglecta</name>
    <dbReference type="NCBI Taxonomy" id="209136"/>
    <lineage>
        <taxon>Eukaryota</taxon>
        <taxon>Fungi</taxon>
        <taxon>Dikarya</taxon>
        <taxon>Ascomycota</taxon>
        <taxon>Pezizomycotina</taxon>
        <taxon>Lecanoromycetes</taxon>
        <taxon>OSLEUM clade</taxon>
        <taxon>Lecanoromycetidae</taxon>
        <taxon>Lecanorales</taxon>
        <taxon>Lecanorineae</taxon>
        <taxon>Stereocaulaceae</taxon>
        <taxon>Lepraria</taxon>
    </lineage>
</organism>
<gene>
    <name evidence="4" type="ORF">OEA41_009589</name>
</gene>